<name>A0A367VZ79_9PROT</name>
<dbReference type="InterPro" id="IPR011611">
    <property type="entry name" value="PfkB_dom"/>
</dbReference>
<accession>A0A367VZ79</accession>
<dbReference type="OrthoDB" id="9776822at2"/>
<sequence>MTEPKKVLCIGECMVEFSSLTDGKFKRSFAGDTYNTAVYFKRLFGDALTVSYWTALGDDPLSDLMIEQMKSEGLQTAQIQRVHGGAPGLYLIENDEAGERFFQYWRSASAARQMLRGVDAAEFAKVCREYDLIYLSGITLAILDGEQRQTLLGALAQAKGELLFAFDPNFRSKLWSDIEVCKDVMLQVASLADIVLTTMEDEWELWGIRDAKAALMRWKECGVTEVVIKDGGHGCWIDQGNGTIDLQNVKPERKLSPIDTTGAGDSFASGYLGERLLGKIVEEAARTGNRIASKVVMLQGAVIDEPHNNIAF</sequence>
<comment type="similarity">
    <text evidence="1">Belongs to the carbohydrate kinase PfkB family.</text>
</comment>
<keyword evidence="3" id="KW-0418">Kinase</keyword>
<dbReference type="InterPro" id="IPR029056">
    <property type="entry name" value="Ribokinase-like"/>
</dbReference>
<dbReference type="GO" id="GO:0005829">
    <property type="term" value="C:cytosol"/>
    <property type="evidence" value="ECO:0007669"/>
    <property type="project" value="TreeGrafter"/>
</dbReference>
<protein>
    <recommendedName>
        <fullName evidence="4">Carbohydrate kinase PfkB domain-containing protein</fullName>
    </recommendedName>
</protein>
<gene>
    <name evidence="5" type="ORF">TH19_22645</name>
</gene>
<dbReference type="RefSeq" id="WP_114104498.1">
    <property type="nucleotide sequence ID" value="NZ_JPWF01000028.1"/>
</dbReference>
<feature type="domain" description="Carbohydrate kinase PfkB" evidence="4">
    <location>
        <begin position="5"/>
        <end position="306"/>
    </location>
</feature>
<dbReference type="GO" id="GO:0008673">
    <property type="term" value="F:2-dehydro-3-deoxygluconokinase activity"/>
    <property type="evidence" value="ECO:0007669"/>
    <property type="project" value="TreeGrafter"/>
</dbReference>
<dbReference type="GO" id="GO:0019698">
    <property type="term" value="P:D-galacturonate catabolic process"/>
    <property type="evidence" value="ECO:0007669"/>
    <property type="project" value="TreeGrafter"/>
</dbReference>
<dbReference type="AlphaFoldDB" id="A0A367VZ79"/>
<reference evidence="5 6" key="1">
    <citation type="submission" date="2014-07" db="EMBL/GenBank/DDBJ databases">
        <title>Draft genome sequence of Thalassospira profundimaris 35.</title>
        <authorList>
            <person name="Lai Q."/>
            <person name="Shao Z."/>
        </authorList>
    </citation>
    <scope>NUCLEOTIDE SEQUENCE [LARGE SCALE GENOMIC DNA]</scope>
    <source>
        <strain evidence="5 6">35</strain>
    </source>
</reference>
<dbReference type="GO" id="GO:0006974">
    <property type="term" value="P:DNA damage response"/>
    <property type="evidence" value="ECO:0007669"/>
    <property type="project" value="TreeGrafter"/>
</dbReference>
<dbReference type="EMBL" id="JPWF01000028">
    <property type="protein sequence ID" value="RCK30345.1"/>
    <property type="molecule type" value="Genomic_DNA"/>
</dbReference>
<comment type="caution">
    <text evidence="5">The sequence shown here is derived from an EMBL/GenBank/DDBJ whole genome shotgun (WGS) entry which is preliminary data.</text>
</comment>
<dbReference type="SUPFAM" id="SSF53613">
    <property type="entry name" value="Ribokinase-like"/>
    <property type="match status" value="1"/>
</dbReference>
<evidence type="ECO:0000256" key="3">
    <source>
        <dbReference type="ARBA" id="ARBA00022777"/>
    </source>
</evidence>
<dbReference type="Proteomes" id="UP000253226">
    <property type="component" value="Unassembled WGS sequence"/>
</dbReference>
<dbReference type="CDD" id="cd01166">
    <property type="entry name" value="KdgK"/>
    <property type="match status" value="1"/>
</dbReference>
<dbReference type="PANTHER" id="PTHR43085">
    <property type="entry name" value="HEXOKINASE FAMILY MEMBER"/>
    <property type="match status" value="1"/>
</dbReference>
<evidence type="ECO:0000313" key="6">
    <source>
        <dbReference type="Proteomes" id="UP000253226"/>
    </source>
</evidence>
<evidence type="ECO:0000313" key="5">
    <source>
        <dbReference type="EMBL" id="RCK30345.1"/>
    </source>
</evidence>
<dbReference type="PROSITE" id="PS00584">
    <property type="entry name" value="PFKB_KINASES_2"/>
    <property type="match status" value="1"/>
</dbReference>
<dbReference type="InterPro" id="IPR002173">
    <property type="entry name" value="Carboh/pur_kinase_PfkB_CS"/>
</dbReference>
<dbReference type="InterPro" id="IPR050306">
    <property type="entry name" value="PfkB_Carbo_kinase"/>
</dbReference>
<organism evidence="5 6">
    <name type="scientific">Thalassospira profundimaris</name>
    <dbReference type="NCBI Taxonomy" id="502049"/>
    <lineage>
        <taxon>Bacteria</taxon>
        <taxon>Pseudomonadati</taxon>
        <taxon>Pseudomonadota</taxon>
        <taxon>Alphaproteobacteria</taxon>
        <taxon>Rhodospirillales</taxon>
        <taxon>Thalassospiraceae</taxon>
        <taxon>Thalassospira</taxon>
    </lineage>
</organism>
<proteinExistence type="inferred from homology"/>
<dbReference type="PANTHER" id="PTHR43085:SF15">
    <property type="entry name" value="2-DEHYDRO-3-DEOXYGLUCONOKINASE"/>
    <property type="match status" value="1"/>
</dbReference>
<dbReference type="Gene3D" id="3.40.1190.20">
    <property type="match status" value="1"/>
</dbReference>
<evidence type="ECO:0000256" key="1">
    <source>
        <dbReference type="ARBA" id="ARBA00010688"/>
    </source>
</evidence>
<dbReference type="Pfam" id="PF00294">
    <property type="entry name" value="PfkB"/>
    <property type="match status" value="1"/>
</dbReference>
<keyword evidence="2" id="KW-0808">Transferase</keyword>
<dbReference type="GO" id="GO:0042840">
    <property type="term" value="P:D-glucuronate catabolic process"/>
    <property type="evidence" value="ECO:0007669"/>
    <property type="project" value="TreeGrafter"/>
</dbReference>
<evidence type="ECO:0000259" key="4">
    <source>
        <dbReference type="Pfam" id="PF00294"/>
    </source>
</evidence>
<evidence type="ECO:0000256" key="2">
    <source>
        <dbReference type="ARBA" id="ARBA00022679"/>
    </source>
</evidence>